<evidence type="ECO:0000313" key="1">
    <source>
        <dbReference type="EMBL" id="GGN47676.1"/>
    </source>
</evidence>
<sequence>MSVQPPTSTMHAWWLWENLRQHVFQTHFSGVPETFFIDRQGIVRSADRGGLTPARLSEGLSRIGIKWP</sequence>
<comment type="caution">
    <text evidence="1">The sequence shown here is derived from an EMBL/GenBank/DDBJ whole genome shotgun (WGS) entry which is preliminary data.</text>
</comment>
<keyword evidence="2" id="KW-1185">Reference proteome</keyword>
<dbReference type="EMBL" id="BMOR01000043">
    <property type="protein sequence ID" value="GGN47676.1"/>
    <property type="molecule type" value="Genomic_DNA"/>
</dbReference>
<protein>
    <submittedName>
        <fullName evidence="1">Uncharacterized protein</fullName>
    </submittedName>
</protein>
<gene>
    <name evidence="1" type="ORF">GCM10010842_39370</name>
</gene>
<evidence type="ECO:0000313" key="2">
    <source>
        <dbReference type="Proteomes" id="UP000645517"/>
    </source>
</evidence>
<reference evidence="2" key="1">
    <citation type="journal article" date="2019" name="Int. J. Syst. Evol. Microbiol.">
        <title>The Global Catalogue of Microorganisms (GCM) 10K type strain sequencing project: providing services to taxonomists for standard genome sequencing and annotation.</title>
        <authorList>
            <consortium name="The Broad Institute Genomics Platform"/>
            <consortium name="The Broad Institute Genome Sequencing Center for Infectious Disease"/>
            <person name="Wu L."/>
            <person name="Ma J."/>
        </authorList>
    </citation>
    <scope>NUCLEOTIDE SEQUENCE [LARGE SCALE GENOMIC DNA]</scope>
    <source>
        <strain evidence="2">JCM 16918</strain>
    </source>
</reference>
<proteinExistence type="predicted"/>
<accession>A0ABQ2JL36</accession>
<organism evidence="1 2">
    <name type="scientific">Deinococcus daejeonensis</name>
    <dbReference type="NCBI Taxonomy" id="1007098"/>
    <lineage>
        <taxon>Bacteria</taxon>
        <taxon>Thermotogati</taxon>
        <taxon>Deinococcota</taxon>
        <taxon>Deinococci</taxon>
        <taxon>Deinococcales</taxon>
        <taxon>Deinococcaceae</taxon>
        <taxon>Deinococcus</taxon>
    </lineage>
</organism>
<name>A0ABQ2JL36_9DEIO</name>
<dbReference type="Proteomes" id="UP000645517">
    <property type="component" value="Unassembled WGS sequence"/>
</dbReference>